<evidence type="ECO:0000256" key="1">
    <source>
        <dbReference type="SAM" id="MobiDB-lite"/>
    </source>
</evidence>
<dbReference type="InterPro" id="IPR048667">
    <property type="entry name" value="Imm5-like"/>
</dbReference>
<protein>
    <recommendedName>
        <fullName evidence="2">Imm-5-like domain-containing protein</fullName>
    </recommendedName>
</protein>
<feature type="region of interest" description="Disordered" evidence="1">
    <location>
        <begin position="1"/>
        <end position="22"/>
    </location>
</feature>
<keyword evidence="4" id="KW-1185">Reference proteome</keyword>
<sequence>MHQVPHLTSLSPTTRETLDLDPPAHRRASERFLIDATPEVALTSDDLRAVTGFAAACAESVIDLYETAHPADTRPRDAIDAARAFADGGRRGKALRDVAWAALRAAGETDTPAAEHAARAAMAAASAAYLHPLANATQVRHILGAAAHAARSSELAAGEEAAAAQLDEARRAATPVVVAVLERYPAAPPGGGRVGELLRELDAALRPR</sequence>
<evidence type="ECO:0000259" key="2">
    <source>
        <dbReference type="Pfam" id="PF21805"/>
    </source>
</evidence>
<dbReference type="EMBL" id="BAABHQ010000016">
    <property type="protein sequence ID" value="GAA4888111.1"/>
    <property type="molecule type" value="Genomic_DNA"/>
</dbReference>
<feature type="domain" description="Imm-5-like" evidence="2">
    <location>
        <begin position="44"/>
        <end position="165"/>
    </location>
</feature>
<reference evidence="4" key="1">
    <citation type="journal article" date="2019" name="Int. J. Syst. Evol. Microbiol.">
        <title>The Global Catalogue of Microorganisms (GCM) 10K type strain sequencing project: providing services to taxonomists for standard genome sequencing and annotation.</title>
        <authorList>
            <consortium name="The Broad Institute Genomics Platform"/>
            <consortium name="The Broad Institute Genome Sequencing Center for Infectious Disease"/>
            <person name="Wu L."/>
            <person name="Ma J."/>
        </authorList>
    </citation>
    <scope>NUCLEOTIDE SEQUENCE [LARGE SCALE GENOMIC DNA]</scope>
    <source>
        <strain evidence="4">JCM 17983</strain>
    </source>
</reference>
<evidence type="ECO:0000313" key="4">
    <source>
        <dbReference type="Proteomes" id="UP001500457"/>
    </source>
</evidence>
<dbReference type="Pfam" id="PF21805">
    <property type="entry name" value="Imm5_like"/>
    <property type="match status" value="1"/>
</dbReference>
<gene>
    <name evidence="3" type="ORF">GCM10023203_46390</name>
</gene>
<evidence type="ECO:0000313" key="3">
    <source>
        <dbReference type="EMBL" id="GAA4888111.1"/>
    </source>
</evidence>
<feature type="compositionally biased region" description="Polar residues" evidence="1">
    <location>
        <begin position="1"/>
        <end position="15"/>
    </location>
</feature>
<accession>A0ABP9EX98</accession>
<dbReference type="Proteomes" id="UP001500457">
    <property type="component" value="Unassembled WGS sequence"/>
</dbReference>
<organism evidence="3 4">
    <name type="scientific">Actinomycetospora straminea</name>
    <dbReference type="NCBI Taxonomy" id="663607"/>
    <lineage>
        <taxon>Bacteria</taxon>
        <taxon>Bacillati</taxon>
        <taxon>Actinomycetota</taxon>
        <taxon>Actinomycetes</taxon>
        <taxon>Pseudonocardiales</taxon>
        <taxon>Pseudonocardiaceae</taxon>
        <taxon>Actinomycetospora</taxon>
    </lineage>
</organism>
<name>A0ABP9EX98_9PSEU</name>
<comment type="caution">
    <text evidence="3">The sequence shown here is derived from an EMBL/GenBank/DDBJ whole genome shotgun (WGS) entry which is preliminary data.</text>
</comment>
<proteinExistence type="predicted"/>